<dbReference type="OrthoDB" id="3944494at2759"/>
<dbReference type="RefSeq" id="XP_033580610.1">
    <property type="nucleotide sequence ID" value="XM_033715241.1"/>
</dbReference>
<dbReference type="EMBL" id="MU003696">
    <property type="protein sequence ID" value="KAF2813646.1"/>
    <property type="molecule type" value="Genomic_DNA"/>
</dbReference>
<sequence>EKLIILIYILGGQLVQEPKVLSVRHSNIVKGGHYNIFIEDSIVVFITRYYKGYIVSSNIKIIY</sequence>
<dbReference type="GeneID" id="54456134"/>
<protein>
    <submittedName>
        <fullName evidence="1 3">Uncharacterized protein</fullName>
    </submittedName>
</protein>
<gene>
    <name evidence="1 3" type="ORF">BDZ99DRAFT_381559</name>
</gene>
<reference evidence="3" key="3">
    <citation type="submission" date="2025-04" db="UniProtKB">
        <authorList>
            <consortium name="RefSeq"/>
        </authorList>
    </citation>
    <scope>IDENTIFICATION</scope>
    <source>
        <strain evidence="3">CBS 304.34</strain>
    </source>
</reference>
<evidence type="ECO:0000313" key="3">
    <source>
        <dbReference type="RefSeq" id="XP_033580610.1"/>
    </source>
</evidence>
<reference evidence="3" key="2">
    <citation type="submission" date="2020-04" db="EMBL/GenBank/DDBJ databases">
        <authorList>
            <consortium name="NCBI Genome Project"/>
        </authorList>
    </citation>
    <scope>NUCLEOTIDE SEQUENCE</scope>
    <source>
        <strain evidence="3">CBS 304.34</strain>
    </source>
</reference>
<keyword evidence="2" id="KW-1185">Reference proteome</keyword>
<proteinExistence type="predicted"/>
<organism evidence="1">
    <name type="scientific">Mytilinidion resinicola</name>
    <dbReference type="NCBI Taxonomy" id="574789"/>
    <lineage>
        <taxon>Eukaryota</taxon>
        <taxon>Fungi</taxon>
        <taxon>Dikarya</taxon>
        <taxon>Ascomycota</taxon>
        <taxon>Pezizomycotina</taxon>
        <taxon>Dothideomycetes</taxon>
        <taxon>Pleosporomycetidae</taxon>
        <taxon>Mytilinidiales</taxon>
        <taxon>Mytilinidiaceae</taxon>
        <taxon>Mytilinidion</taxon>
    </lineage>
</organism>
<accession>A0A6A6YXG3</accession>
<feature type="non-terminal residue" evidence="1">
    <location>
        <position position="1"/>
    </location>
</feature>
<reference evidence="1 3" key="1">
    <citation type="journal article" date="2020" name="Stud. Mycol.">
        <title>101 Dothideomycetes genomes: a test case for predicting lifestyles and emergence of pathogens.</title>
        <authorList>
            <person name="Haridas S."/>
            <person name="Albert R."/>
            <person name="Binder M."/>
            <person name="Bloem J."/>
            <person name="Labutti K."/>
            <person name="Salamov A."/>
            <person name="Andreopoulos B."/>
            <person name="Baker S."/>
            <person name="Barry K."/>
            <person name="Bills G."/>
            <person name="Bluhm B."/>
            <person name="Cannon C."/>
            <person name="Castanera R."/>
            <person name="Culley D."/>
            <person name="Daum C."/>
            <person name="Ezra D."/>
            <person name="Gonzalez J."/>
            <person name="Henrissat B."/>
            <person name="Kuo A."/>
            <person name="Liang C."/>
            <person name="Lipzen A."/>
            <person name="Lutzoni F."/>
            <person name="Magnuson J."/>
            <person name="Mondo S."/>
            <person name="Nolan M."/>
            <person name="Ohm R."/>
            <person name="Pangilinan J."/>
            <person name="Park H.-J."/>
            <person name="Ramirez L."/>
            <person name="Alfaro M."/>
            <person name="Sun H."/>
            <person name="Tritt A."/>
            <person name="Yoshinaga Y."/>
            <person name="Zwiers L.-H."/>
            <person name="Turgeon B."/>
            <person name="Goodwin S."/>
            <person name="Spatafora J."/>
            <person name="Crous P."/>
            <person name="Grigoriev I."/>
        </authorList>
    </citation>
    <scope>NUCLEOTIDE SEQUENCE</scope>
    <source>
        <strain evidence="1 3">CBS 304.34</strain>
    </source>
</reference>
<dbReference type="Proteomes" id="UP000504636">
    <property type="component" value="Unplaced"/>
</dbReference>
<name>A0A6A6YXG3_9PEZI</name>
<evidence type="ECO:0000313" key="1">
    <source>
        <dbReference type="EMBL" id="KAF2813646.1"/>
    </source>
</evidence>
<evidence type="ECO:0000313" key="2">
    <source>
        <dbReference type="Proteomes" id="UP000504636"/>
    </source>
</evidence>
<dbReference type="AlphaFoldDB" id="A0A6A6YXG3"/>